<dbReference type="EMBL" id="CAEZSV010000011">
    <property type="protein sequence ID" value="CAB4546135.1"/>
    <property type="molecule type" value="Genomic_DNA"/>
</dbReference>
<dbReference type="InterPro" id="IPR002187">
    <property type="entry name" value="N-reg_PII"/>
</dbReference>
<dbReference type="GO" id="GO:0005524">
    <property type="term" value="F:ATP binding"/>
    <property type="evidence" value="ECO:0007669"/>
    <property type="project" value="TreeGrafter"/>
</dbReference>
<dbReference type="GO" id="GO:0005829">
    <property type="term" value="C:cytosol"/>
    <property type="evidence" value="ECO:0007669"/>
    <property type="project" value="TreeGrafter"/>
</dbReference>
<dbReference type="Gene3D" id="3.30.70.120">
    <property type="match status" value="1"/>
</dbReference>
<dbReference type="SUPFAM" id="SSF54913">
    <property type="entry name" value="GlnB-like"/>
    <property type="match status" value="1"/>
</dbReference>
<reference evidence="1" key="1">
    <citation type="submission" date="2020-05" db="EMBL/GenBank/DDBJ databases">
        <authorList>
            <person name="Chiriac C."/>
            <person name="Salcher M."/>
            <person name="Ghai R."/>
            <person name="Kavagutti S V."/>
        </authorList>
    </citation>
    <scope>NUCLEOTIDE SEQUENCE</scope>
</reference>
<sequence>MATMNLITAIIKPQKLDDVKDALSAKGIHGMTVSEASGFGRQGGHTEVYRGAEVTVRFVPKVRIEILVAATDAAGAIDAIVKAAGTGSIGDGKVWSIPVEEVVRVRTGERGIPAL</sequence>
<evidence type="ECO:0000313" key="1">
    <source>
        <dbReference type="EMBL" id="CAB4546135.1"/>
    </source>
</evidence>
<dbReference type="SMART" id="SM00938">
    <property type="entry name" value="P-II"/>
    <property type="match status" value="1"/>
</dbReference>
<dbReference type="GO" id="GO:0030234">
    <property type="term" value="F:enzyme regulator activity"/>
    <property type="evidence" value="ECO:0007669"/>
    <property type="project" value="InterPro"/>
</dbReference>
<organism evidence="1">
    <name type="scientific">freshwater metagenome</name>
    <dbReference type="NCBI Taxonomy" id="449393"/>
    <lineage>
        <taxon>unclassified sequences</taxon>
        <taxon>metagenomes</taxon>
        <taxon>ecological metagenomes</taxon>
    </lineage>
</organism>
<proteinExistence type="predicted"/>
<dbReference type="AlphaFoldDB" id="A0A6J6C4U9"/>
<dbReference type="InterPro" id="IPR011322">
    <property type="entry name" value="N-reg_PII-like_a/b"/>
</dbReference>
<dbReference type="PANTHER" id="PTHR30115:SF11">
    <property type="entry name" value="NITROGEN REGULATORY PROTEIN P-II HOMOLOG"/>
    <property type="match status" value="1"/>
</dbReference>
<accession>A0A6J6C4U9</accession>
<dbReference type="PANTHER" id="PTHR30115">
    <property type="entry name" value="NITROGEN REGULATORY PROTEIN P-II"/>
    <property type="match status" value="1"/>
</dbReference>
<dbReference type="InterPro" id="IPR015867">
    <property type="entry name" value="N-reg_PII/ATP_PRibTrfase_C"/>
</dbReference>
<dbReference type="PRINTS" id="PR00340">
    <property type="entry name" value="PIIGLNB"/>
</dbReference>
<name>A0A6J6C4U9_9ZZZZ</name>
<dbReference type="PROSITE" id="PS51343">
    <property type="entry name" value="PII_GLNB_DOM"/>
    <property type="match status" value="1"/>
</dbReference>
<dbReference type="Pfam" id="PF00543">
    <property type="entry name" value="P-II"/>
    <property type="match status" value="1"/>
</dbReference>
<dbReference type="GO" id="GO:0006808">
    <property type="term" value="P:regulation of nitrogen utilization"/>
    <property type="evidence" value="ECO:0007669"/>
    <property type="project" value="InterPro"/>
</dbReference>
<gene>
    <name evidence="1" type="ORF">UFOPK1506_00119</name>
</gene>
<protein>
    <submittedName>
        <fullName evidence="1">Unannotated protein</fullName>
    </submittedName>
</protein>